<name>A0A4P6U0R3_STRSO</name>
<sequence>MLGLRSVRRSNSPPAPRSSALSKGHDLSISRRNARRSVRILGLASASAALVLGVSGQALACNISEFKAEATCKGEKGQITVTDRDFSGQKATVSVFLENNGADEKKIGEQVVTGTKEGATIVFDEDWAPGAVYRVNVNVPRFIDNKSITPNVIAPATACKKEESPSPTPPASESPAPSASASTPAEDSATPSASESSSAAAPVSEAPSNAPSAAIGDSNLAETGANSNTGLIAGVAGALVVVGGGAVYFGMRRRGAKSGS</sequence>
<feature type="region of interest" description="Disordered" evidence="1">
    <location>
        <begin position="1"/>
        <end position="27"/>
    </location>
</feature>
<evidence type="ECO:0000313" key="4">
    <source>
        <dbReference type="Proteomes" id="UP000292547"/>
    </source>
</evidence>
<dbReference type="KEGG" id="sseo:D0Z67_21230"/>
<dbReference type="EMBL" id="CP032229">
    <property type="protein sequence ID" value="QBJ92561.1"/>
    <property type="molecule type" value="Genomic_DNA"/>
</dbReference>
<feature type="transmembrane region" description="Helical" evidence="2">
    <location>
        <begin position="231"/>
        <end position="251"/>
    </location>
</feature>
<evidence type="ECO:0000313" key="3">
    <source>
        <dbReference type="EMBL" id="QBJ92561.1"/>
    </source>
</evidence>
<reference evidence="3 4" key="1">
    <citation type="submission" date="2018-08" db="EMBL/GenBank/DDBJ databases">
        <title>The complete genome sequence of Streptomyces seoulensis, a pioneer strain for nickel superoxide dismutase discovery.</title>
        <authorList>
            <person name="Shin J."/>
            <person name="Lee J.-S."/>
            <person name="Lee E.-J."/>
            <person name="Youn H.-D."/>
        </authorList>
    </citation>
    <scope>NUCLEOTIDE SEQUENCE [LARGE SCALE GENOMIC DNA]</scope>
    <source>
        <strain evidence="3 4">KCTC 9819</strain>
    </source>
</reference>
<evidence type="ECO:0000256" key="2">
    <source>
        <dbReference type="SAM" id="Phobius"/>
    </source>
</evidence>
<proteinExistence type="predicted"/>
<accession>A0A4P6U0R3</accession>
<keyword evidence="2" id="KW-1133">Transmembrane helix</keyword>
<evidence type="ECO:0000256" key="1">
    <source>
        <dbReference type="SAM" id="MobiDB-lite"/>
    </source>
</evidence>
<dbReference type="OrthoDB" id="4336573at2"/>
<dbReference type="NCBIfam" id="TIGR01167">
    <property type="entry name" value="LPXTG_anchor"/>
    <property type="match status" value="1"/>
</dbReference>
<keyword evidence="2" id="KW-0812">Transmembrane</keyword>
<protein>
    <submittedName>
        <fullName evidence="3">LPXTG cell wall anchor domain-containing protein</fullName>
    </submittedName>
</protein>
<gene>
    <name evidence="3" type="ORF">D0Z67_21230</name>
</gene>
<dbReference type="Proteomes" id="UP000292547">
    <property type="component" value="Chromosome"/>
</dbReference>
<keyword evidence="2" id="KW-0472">Membrane</keyword>
<feature type="compositionally biased region" description="Low complexity" evidence="1">
    <location>
        <begin position="173"/>
        <end position="214"/>
    </location>
</feature>
<dbReference type="STRING" id="73044.GCA_000725795_05642"/>
<feature type="region of interest" description="Disordered" evidence="1">
    <location>
        <begin position="157"/>
        <end position="227"/>
    </location>
</feature>
<dbReference type="AlphaFoldDB" id="A0A4P6U0R3"/>
<feature type="compositionally biased region" description="Low complexity" evidence="1">
    <location>
        <begin position="9"/>
        <end position="22"/>
    </location>
</feature>
<dbReference type="NCBIfam" id="NF041528">
    <property type="entry name" value="strep_LAETG"/>
    <property type="match status" value="1"/>
</dbReference>
<organism evidence="3 4">
    <name type="scientific">Streptomyces seoulensis</name>
    <dbReference type="NCBI Taxonomy" id="73044"/>
    <lineage>
        <taxon>Bacteria</taxon>
        <taxon>Bacillati</taxon>
        <taxon>Actinomycetota</taxon>
        <taxon>Actinomycetes</taxon>
        <taxon>Kitasatosporales</taxon>
        <taxon>Streptomycetaceae</taxon>
        <taxon>Streptomyces</taxon>
    </lineage>
</organism>
<keyword evidence="4" id="KW-1185">Reference proteome</keyword>